<proteinExistence type="predicted"/>
<dbReference type="OrthoDB" id="340606at2"/>
<sequence>MFLRILSAARYGTPLLLLLISTQLIAVQSILLRNGSTVKGTVITQNEKNIQVKGEDGRLVTIPKKSILKVIYKEVTKEEEKKIRQEEEKKIQDAQQPQSTKEAVPVVPVIPEVPQEPVVIPPPSSVKPTRSRWSPVWRSAVLPGWGHIYAGRKKTGWIYGGTFAVALGYTILSAEHAKSAKSSYDQATFTSALIFGNSPIGLGRFNLEGQRSEYQKDVKQYNQSLAILGTVYLVQLVHSYFTGGTWAAEETVVSADGTPVRNGFQWNAGYDRVPTAVFASASSANGWYGKALYGEIRYSTLF</sequence>
<organism evidence="1 2">
    <name type="scientific">Leptospira fluminis</name>
    <dbReference type="NCBI Taxonomy" id="2484979"/>
    <lineage>
        <taxon>Bacteria</taxon>
        <taxon>Pseudomonadati</taxon>
        <taxon>Spirochaetota</taxon>
        <taxon>Spirochaetia</taxon>
        <taxon>Leptospirales</taxon>
        <taxon>Leptospiraceae</taxon>
        <taxon>Leptospira</taxon>
    </lineage>
</organism>
<accession>A0A4R9GRP1</accession>
<evidence type="ECO:0000313" key="2">
    <source>
        <dbReference type="Proteomes" id="UP000297855"/>
    </source>
</evidence>
<dbReference type="RefSeq" id="WP_135812908.1">
    <property type="nucleotide sequence ID" value="NZ_RQEV01000008.1"/>
</dbReference>
<comment type="caution">
    <text evidence="1">The sequence shown here is derived from an EMBL/GenBank/DDBJ whole genome shotgun (WGS) entry which is preliminary data.</text>
</comment>
<evidence type="ECO:0008006" key="3">
    <source>
        <dbReference type="Google" id="ProtNLM"/>
    </source>
</evidence>
<dbReference type="AlphaFoldDB" id="A0A4R9GRP1"/>
<dbReference type="EMBL" id="RQEV01000008">
    <property type="protein sequence ID" value="TGK19204.1"/>
    <property type="molecule type" value="Genomic_DNA"/>
</dbReference>
<evidence type="ECO:0000313" key="1">
    <source>
        <dbReference type="EMBL" id="TGK19204.1"/>
    </source>
</evidence>
<dbReference type="Proteomes" id="UP000297855">
    <property type="component" value="Unassembled WGS sequence"/>
</dbReference>
<reference evidence="1" key="1">
    <citation type="journal article" date="2019" name="PLoS Negl. Trop. Dis.">
        <title>Revisiting the worldwide diversity of Leptospira species in the environment.</title>
        <authorList>
            <person name="Vincent A.T."/>
            <person name="Schiettekatte O."/>
            <person name="Bourhy P."/>
            <person name="Veyrier F.J."/>
            <person name="Picardeau M."/>
        </authorList>
    </citation>
    <scope>NUCLEOTIDE SEQUENCE [LARGE SCALE GENOMIC DNA]</scope>
    <source>
        <strain evidence="1">SCS5</strain>
    </source>
</reference>
<gene>
    <name evidence="1" type="ORF">EHO61_06935</name>
</gene>
<dbReference type="NCBIfam" id="NF047433">
    <property type="entry name" value="Lepto_7_Nterm"/>
    <property type="match status" value="1"/>
</dbReference>
<name>A0A4R9GRP1_9LEPT</name>
<protein>
    <recommendedName>
        <fullName evidence="3">DUF5683 domain-containing protein</fullName>
    </recommendedName>
</protein>
<keyword evidence="2" id="KW-1185">Reference proteome</keyword>